<dbReference type="AlphaFoldDB" id="A0A8R7RC14"/>
<name>A0A8R7RC14_TRIUA</name>
<dbReference type="EnsemblPlants" id="TuG1812S0001727800.01.T01">
    <property type="protein sequence ID" value="TuG1812S0001727800.01.T01"/>
    <property type="gene ID" value="TuG1812S0001727800.01"/>
</dbReference>
<reference evidence="2" key="2">
    <citation type="submission" date="2022-06" db="UniProtKB">
        <authorList>
            <consortium name="EnsemblPlants"/>
        </authorList>
    </citation>
    <scope>IDENTIFICATION</scope>
</reference>
<accession>A0A8R7RC14</accession>
<dbReference type="Gramene" id="TuG1812S0001727800.01.T01">
    <property type="protein sequence ID" value="TuG1812S0001727800.01.T01"/>
    <property type="gene ID" value="TuG1812S0001727800.01"/>
</dbReference>
<sequence>MFETNKYPGLDDHYEEKHRAMLVERGEVPPVLRLRGHNPHESLRYDRRYEPYFRRIDLLQFVLNFKGTPPWLNSTAITALTDRWRPETHSFHLALGEMTITLEDIAMISGLPIEGRALTGKVRFEGWRQRVAGLVGVEPPPWIHETNKDPRSSCVLFSWLQEHFYECPKNASPVVVERYARAYLWNLLTQVVFPDGTGDIASWMFLDPLRNWDVKWSWGSAALAFLYH</sequence>
<organism evidence="2 3">
    <name type="scientific">Triticum urartu</name>
    <name type="common">Red wild einkorn</name>
    <name type="synonym">Crithodium urartu</name>
    <dbReference type="NCBI Taxonomy" id="4572"/>
    <lineage>
        <taxon>Eukaryota</taxon>
        <taxon>Viridiplantae</taxon>
        <taxon>Streptophyta</taxon>
        <taxon>Embryophyta</taxon>
        <taxon>Tracheophyta</taxon>
        <taxon>Spermatophyta</taxon>
        <taxon>Magnoliopsida</taxon>
        <taxon>Liliopsida</taxon>
        <taxon>Poales</taxon>
        <taxon>Poaceae</taxon>
        <taxon>BOP clade</taxon>
        <taxon>Pooideae</taxon>
        <taxon>Triticodae</taxon>
        <taxon>Triticeae</taxon>
        <taxon>Triticinae</taxon>
        <taxon>Triticum</taxon>
    </lineage>
</organism>
<evidence type="ECO:0000259" key="1">
    <source>
        <dbReference type="Pfam" id="PF10536"/>
    </source>
</evidence>
<protein>
    <recommendedName>
        <fullName evidence="1">Aminotransferase-like plant mobile domain-containing protein</fullName>
    </recommendedName>
</protein>
<evidence type="ECO:0000313" key="3">
    <source>
        <dbReference type="Proteomes" id="UP000015106"/>
    </source>
</evidence>
<dbReference type="InterPro" id="IPR044824">
    <property type="entry name" value="MAIN-like"/>
</dbReference>
<dbReference type="Proteomes" id="UP000015106">
    <property type="component" value="Unassembled WGS sequence"/>
</dbReference>
<feature type="domain" description="Aminotransferase-like plant mobile" evidence="1">
    <location>
        <begin position="73"/>
        <end position="228"/>
    </location>
</feature>
<keyword evidence="3" id="KW-1185">Reference proteome</keyword>
<dbReference type="GO" id="GO:0010073">
    <property type="term" value="P:meristem maintenance"/>
    <property type="evidence" value="ECO:0007669"/>
    <property type="project" value="InterPro"/>
</dbReference>
<dbReference type="PANTHER" id="PTHR46033">
    <property type="entry name" value="PROTEIN MAIN-LIKE 2"/>
    <property type="match status" value="1"/>
</dbReference>
<dbReference type="PANTHER" id="PTHR46033:SF8">
    <property type="entry name" value="PROTEIN MAINTENANCE OF MERISTEMS-LIKE"/>
    <property type="match status" value="1"/>
</dbReference>
<reference evidence="3" key="1">
    <citation type="journal article" date="2013" name="Nature">
        <title>Draft genome of the wheat A-genome progenitor Triticum urartu.</title>
        <authorList>
            <person name="Ling H.Q."/>
            <person name="Zhao S."/>
            <person name="Liu D."/>
            <person name="Wang J."/>
            <person name="Sun H."/>
            <person name="Zhang C."/>
            <person name="Fan H."/>
            <person name="Li D."/>
            <person name="Dong L."/>
            <person name="Tao Y."/>
            <person name="Gao C."/>
            <person name="Wu H."/>
            <person name="Li Y."/>
            <person name="Cui Y."/>
            <person name="Guo X."/>
            <person name="Zheng S."/>
            <person name="Wang B."/>
            <person name="Yu K."/>
            <person name="Liang Q."/>
            <person name="Yang W."/>
            <person name="Lou X."/>
            <person name="Chen J."/>
            <person name="Feng M."/>
            <person name="Jian J."/>
            <person name="Zhang X."/>
            <person name="Luo G."/>
            <person name="Jiang Y."/>
            <person name="Liu J."/>
            <person name="Wang Z."/>
            <person name="Sha Y."/>
            <person name="Zhang B."/>
            <person name="Wu H."/>
            <person name="Tang D."/>
            <person name="Shen Q."/>
            <person name="Xue P."/>
            <person name="Zou S."/>
            <person name="Wang X."/>
            <person name="Liu X."/>
            <person name="Wang F."/>
            <person name="Yang Y."/>
            <person name="An X."/>
            <person name="Dong Z."/>
            <person name="Zhang K."/>
            <person name="Zhang X."/>
            <person name="Luo M.C."/>
            <person name="Dvorak J."/>
            <person name="Tong Y."/>
            <person name="Wang J."/>
            <person name="Yang H."/>
            <person name="Li Z."/>
            <person name="Wang D."/>
            <person name="Zhang A."/>
            <person name="Wang J."/>
        </authorList>
    </citation>
    <scope>NUCLEOTIDE SEQUENCE</scope>
    <source>
        <strain evidence="3">cv. G1812</strain>
    </source>
</reference>
<evidence type="ECO:0000313" key="2">
    <source>
        <dbReference type="EnsemblPlants" id="TuG1812S0001727800.01.T01"/>
    </source>
</evidence>
<dbReference type="InterPro" id="IPR019557">
    <property type="entry name" value="AminoTfrase-like_pln_mobile"/>
</dbReference>
<dbReference type="Pfam" id="PF10536">
    <property type="entry name" value="PMD"/>
    <property type="match status" value="1"/>
</dbReference>
<proteinExistence type="predicted"/>